<protein>
    <submittedName>
        <fullName evidence="2">Uncharacterized protein</fullName>
    </submittedName>
</protein>
<accession>A0A1F8B8X9</accession>
<gene>
    <name evidence="2" type="ORF">A2892_00505</name>
</gene>
<keyword evidence="1" id="KW-0472">Membrane</keyword>
<dbReference type="Proteomes" id="UP000176404">
    <property type="component" value="Unassembled WGS sequence"/>
</dbReference>
<evidence type="ECO:0000256" key="1">
    <source>
        <dbReference type="SAM" id="Phobius"/>
    </source>
</evidence>
<evidence type="ECO:0000313" key="2">
    <source>
        <dbReference type="EMBL" id="OGM60493.1"/>
    </source>
</evidence>
<reference evidence="2 3" key="1">
    <citation type="journal article" date="2016" name="Nat. Commun.">
        <title>Thousands of microbial genomes shed light on interconnected biogeochemical processes in an aquifer system.</title>
        <authorList>
            <person name="Anantharaman K."/>
            <person name="Brown C.T."/>
            <person name="Hug L.A."/>
            <person name="Sharon I."/>
            <person name="Castelle C.J."/>
            <person name="Probst A.J."/>
            <person name="Thomas B.C."/>
            <person name="Singh A."/>
            <person name="Wilkins M.J."/>
            <person name="Karaoz U."/>
            <person name="Brodie E.L."/>
            <person name="Williams K.H."/>
            <person name="Hubbard S.S."/>
            <person name="Banfield J.F."/>
        </authorList>
    </citation>
    <scope>NUCLEOTIDE SEQUENCE [LARGE SCALE GENOMIC DNA]</scope>
</reference>
<dbReference type="AlphaFoldDB" id="A0A1F8B8X9"/>
<sequence length="81" mass="9300">MSRKNVIGVFILFLGVFIGVLLVQQSQEYRERAEDRKKIVTICHRLDSSDKPSVEIEVEEKDLKFYIDQGDVLGGCPEEIE</sequence>
<dbReference type="EMBL" id="MGHD01000004">
    <property type="protein sequence ID" value="OGM60493.1"/>
    <property type="molecule type" value="Genomic_DNA"/>
</dbReference>
<feature type="transmembrane region" description="Helical" evidence="1">
    <location>
        <begin position="6"/>
        <end position="23"/>
    </location>
</feature>
<keyword evidence="1" id="KW-0812">Transmembrane</keyword>
<keyword evidence="1" id="KW-1133">Transmembrane helix</keyword>
<organism evidence="2 3">
    <name type="scientific">Candidatus Woesebacteria bacterium RIFCSPLOWO2_01_FULL_39_10b</name>
    <dbReference type="NCBI Taxonomy" id="1802517"/>
    <lineage>
        <taxon>Bacteria</taxon>
        <taxon>Candidatus Woeseibacteriota</taxon>
    </lineage>
</organism>
<dbReference type="STRING" id="1802517.A2892_00505"/>
<comment type="caution">
    <text evidence="2">The sequence shown here is derived from an EMBL/GenBank/DDBJ whole genome shotgun (WGS) entry which is preliminary data.</text>
</comment>
<evidence type="ECO:0000313" key="3">
    <source>
        <dbReference type="Proteomes" id="UP000176404"/>
    </source>
</evidence>
<proteinExistence type="predicted"/>
<name>A0A1F8B8X9_9BACT</name>